<keyword evidence="6" id="KW-0548">Nucleotidyltransferase</keyword>
<keyword evidence="4 12" id="KW-0808">Transferase</keyword>
<evidence type="ECO:0000259" key="13">
    <source>
        <dbReference type="PROSITE" id="PS51371"/>
    </source>
</evidence>
<keyword evidence="5" id="KW-0819">tRNA processing</keyword>
<comment type="caution">
    <text evidence="14">The sequence shown here is derived from an EMBL/GenBank/DDBJ whole genome shotgun (WGS) entry which is preliminary data.</text>
</comment>
<dbReference type="RefSeq" id="WP_368008541.1">
    <property type="nucleotide sequence ID" value="NZ_JAMXFF010000041.1"/>
</dbReference>
<evidence type="ECO:0000256" key="9">
    <source>
        <dbReference type="ARBA" id="ARBA00022842"/>
    </source>
</evidence>
<dbReference type="InterPro" id="IPR052390">
    <property type="entry name" value="tRNA_nt/polyA_polymerase"/>
</dbReference>
<evidence type="ECO:0000256" key="3">
    <source>
        <dbReference type="ARBA" id="ARBA00022555"/>
    </source>
</evidence>
<dbReference type="SMART" id="SM00116">
    <property type="entry name" value="CBS"/>
    <property type="match status" value="2"/>
</dbReference>
<name>A0ABT2MW99_9CYAN</name>
<dbReference type="SUPFAM" id="SSF54631">
    <property type="entry name" value="CBS-domain pair"/>
    <property type="match status" value="1"/>
</dbReference>
<reference evidence="14 15" key="1">
    <citation type="journal article" date="2022" name="Front. Microbiol.">
        <title>High genomic differentiation and limited gene flow indicate recent cryptic speciation within the genus Laspinema (cyanobacteria).</title>
        <authorList>
            <person name="Stanojkovic A."/>
            <person name="Skoupy S."/>
            <person name="Skaloud P."/>
            <person name="Dvorak P."/>
        </authorList>
    </citation>
    <scope>NUCLEOTIDE SEQUENCE [LARGE SCALE GENOMIC DNA]</scope>
    <source>
        <strain evidence="14 15">D2a</strain>
    </source>
</reference>
<evidence type="ECO:0000256" key="2">
    <source>
        <dbReference type="ARBA" id="ARBA00007265"/>
    </source>
</evidence>
<evidence type="ECO:0000256" key="4">
    <source>
        <dbReference type="ARBA" id="ARBA00022679"/>
    </source>
</evidence>
<evidence type="ECO:0000313" key="15">
    <source>
        <dbReference type="Proteomes" id="UP001525890"/>
    </source>
</evidence>
<evidence type="ECO:0000256" key="10">
    <source>
        <dbReference type="ARBA" id="ARBA00022884"/>
    </source>
</evidence>
<dbReference type="SUPFAM" id="SSF64182">
    <property type="entry name" value="DHH phosphoesterases"/>
    <property type="match status" value="1"/>
</dbReference>
<dbReference type="InterPro" id="IPR046342">
    <property type="entry name" value="CBS_dom_sf"/>
</dbReference>
<dbReference type="Gene3D" id="3.10.580.10">
    <property type="entry name" value="CBS-domain"/>
    <property type="match status" value="1"/>
</dbReference>
<keyword evidence="3" id="KW-0820">tRNA-binding</keyword>
<evidence type="ECO:0000256" key="8">
    <source>
        <dbReference type="ARBA" id="ARBA00022741"/>
    </source>
</evidence>
<dbReference type="CDD" id="cd05398">
    <property type="entry name" value="NT_ClassII-CCAase"/>
    <property type="match status" value="1"/>
</dbReference>
<evidence type="ECO:0000256" key="7">
    <source>
        <dbReference type="ARBA" id="ARBA00022723"/>
    </source>
</evidence>
<dbReference type="Gene3D" id="3.30.460.10">
    <property type="entry name" value="Beta Polymerase, domain 2"/>
    <property type="match status" value="1"/>
</dbReference>
<gene>
    <name evidence="14" type="ORF">NG799_22195</name>
</gene>
<sequence>MDIILCHTTADFDTLGAAVGVTRLSPGSRIVLAGGCHPGVRQFLALHRDEYPLIERRSVNPDRIRSVTVVDTQQRDRLGKTAEWLDLPVPISVWDHHPHVHSDIPATETHIEALGATTTAIVEQLRLGLNPHPNEAILNVAEATVMALGIHVDTGSLTFDHTTPRDAIALAWLMEQGASLSVIAEYIEPGLSPRLQDLLTTALDTLHTETIQGHPVSTVLLETPEYIAGLSSVAAQIMEITDTEALLLGNRYPIKGSDEHRLVVIGRSRISGTNLQTLFTPWGGGGHPRASSVSLRLTDPIVTFQEILEDFKKQIPHQPVARELMSSPVRTIRPETTIHEAQRILLRYGHSGLSVVNETGTLVGVICRRDLDIALHHGLGHAPVKGYMSSTVRTIAPDTPLPEIEDLMVTFDIGRLPVLFEGSLQGIVTRTDVLRQLHQDSGIGSKSNLTTGSPPYCPLPREVASLLSSRLAPQLLTLLNRAAQLAEERGWHLYLVGGAVRDILWAIYHQEGSSGFKLVGTEESGKEPAGDRPPLLLTDIDLVVDGFDSRADDAAGVELAEQLQKLYPTARLDIHGQFQTAALLWHKDPELDSLWVDIATARTEFYPYPAANPEVEASSIRQDLYRRDFTLNALAVRLTGPNRRGEILDFFGGWLDLQGGQIRVLHANSFIEDPTRIYRAVRFAVRLGFEIEAQTQGYIRLAMESGVYLRSPELTRRVPALETRLKNELKYILQAPYWQRALQLLDSFDALRCIHPSLKLDRDLWQQLRSVDRWIRQIQGTVNGAESPLKTLPESWQIRLELLIAHLEPQWRGEVAQNLQMSTESIERLEQLGTAAIAVMPVRETSRPSEVVRLLSPYDRTLLMAIAVMSPKALRRRIWQYVHHWMNVKPLLNGNDLKALGYKPGPQFKTILDSLLAATLDGEIQSRSDAEAYLGQYFPRDSIQQP</sequence>
<proteinExistence type="inferred from homology"/>
<dbReference type="Gene3D" id="3.90.1640.10">
    <property type="entry name" value="inorganic pyrophosphatase (n-terminal core)"/>
    <property type="match status" value="1"/>
</dbReference>
<keyword evidence="11" id="KW-0129">CBS domain</keyword>
<comment type="cofactor">
    <cofactor evidence="1">
        <name>Mg(2+)</name>
        <dbReference type="ChEBI" id="CHEBI:18420"/>
    </cofactor>
</comment>
<dbReference type="Pfam" id="PF00571">
    <property type="entry name" value="CBS"/>
    <property type="match status" value="2"/>
</dbReference>
<dbReference type="CDD" id="cd04595">
    <property type="entry name" value="CBS_pair_DHH_polyA_Pol_assoc"/>
    <property type="match status" value="1"/>
</dbReference>
<feature type="domain" description="CBS" evidence="13">
    <location>
        <begin position="325"/>
        <end position="384"/>
    </location>
</feature>
<dbReference type="EMBL" id="JAMXFF010000041">
    <property type="protein sequence ID" value="MCT7969027.1"/>
    <property type="molecule type" value="Genomic_DNA"/>
</dbReference>
<dbReference type="InterPro" id="IPR038763">
    <property type="entry name" value="DHH_sf"/>
</dbReference>
<dbReference type="Proteomes" id="UP001525890">
    <property type="component" value="Unassembled WGS sequence"/>
</dbReference>
<evidence type="ECO:0000313" key="14">
    <source>
        <dbReference type="EMBL" id="MCT7969027.1"/>
    </source>
</evidence>
<dbReference type="SUPFAM" id="SSF81301">
    <property type="entry name" value="Nucleotidyltransferase"/>
    <property type="match status" value="1"/>
</dbReference>
<dbReference type="Gene3D" id="1.10.3090.10">
    <property type="entry name" value="cca-adding enzyme, domain 2"/>
    <property type="match status" value="1"/>
</dbReference>
<dbReference type="Pfam" id="PF01743">
    <property type="entry name" value="PolyA_pol"/>
    <property type="match status" value="1"/>
</dbReference>
<evidence type="ECO:0000256" key="11">
    <source>
        <dbReference type="PROSITE-ProRule" id="PRU00703"/>
    </source>
</evidence>
<accession>A0ABT2MW99</accession>
<dbReference type="PROSITE" id="PS51371">
    <property type="entry name" value="CBS"/>
    <property type="match status" value="2"/>
</dbReference>
<keyword evidence="9" id="KW-0460">Magnesium</keyword>
<keyword evidence="8" id="KW-0547">Nucleotide-binding</keyword>
<protein>
    <submittedName>
        <fullName evidence="14">CBS domain-containing protein</fullName>
    </submittedName>
</protein>
<organism evidence="14 15">
    <name type="scientific">Laspinema palackyanum D2a</name>
    <dbReference type="NCBI Taxonomy" id="2953684"/>
    <lineage>
        <taxon>Bacteria</taxon>
        <taxon>Bacillati</taxon>
        <taxon>Cyanobacteriota</taxon>
        <taxon>Cyanophyceae</taxon>
        <taxon>Oscillatoriophycideae</taxon>
        <taxon>Oscillatoriales</taxon>
        <taxon>Laspinemataceae</taxon>
        <taxon>Laspinema</taxon>
        <taxon>Laspinema palackyanum</taxon>
    </lineage>
</organism>
<evidence type="ECO:0000256" key="6">
    <source>
        <dbReference type="ARBA" id="ARBA00022695"/>
    </source>
</evidence>
<keyword evidence="7" id="KW-0479">Metal-binding</keyword>
<dbReference type="PANTHER" id="PTHR47788">
    <property type="entry name" value="POLYA POLYMERASE"/>
    <property type="match status" value="1"/>
</dbReference>
<dbReference type="InterPro" id="IPR002646">
    <property type="entry name" value="PolA_pol_head_dom"/>
</dbReference>
<dbReference type="InterPro" id="IPR000644">
    <property type="entry name" value="CBS_dom"/>
</dbReference>
<comment type="similarity">
    <text evidence="2 12">Belongs to the tRNA nucleotidyltransferase/poly(A) polymerase family.</text>
</comment>
<dbReference type="PANTHER" id="PTHR47788:SF1">
    <property type="entry name" value="A-ADDING TRNA NUCLEOTIDYLTRANSFERASE"/>
    <property type="match status" value="1"/>
</dbReference>
<feature type="domain" description="CBS" evidence="13">
    <location>
        <begin position="388"/>
        <end position="445"/>
    </location>
</feature>
<evidence type="ECO:0000256" key="5">
    <source>
        <dbReference type="ARBA" id="ARBA00022694"/>
    </source>
</evidence>
<keyword evidence="15" id="KW-1185">Reference proteome</keyword>
<dbReference type="SUPFAM" id="SSF81891">
    <property type="entry name" value="Poly A polymerase C-terminal region-like"/>
    <property type="match status" value="1"/>
</dbReference>
<dbReference type="InterPro" id="IPR043519">
    <property type="entry name" value="NT_sf"/>
</dbReference>
<evidence type="ECO:0000256" key="12">
    <source>
        <dbReference type="RuleBase" id="RU003953"/>
    </source>
</evidence>
<keyword evidence="10 12" id="KW-0694">RNA-binding</keyword>
<evidence type="ECO:0000256" key="1">
    <source>
        <dbReference type="ARBA" id="ARBA00001946"/>
    </source>
</evidence>